<dbReference type="EMBL" id="VBOT01000191">
    <property type="protein sequence ID" value="TMQ47286.1"/>
    <property type="molecule type" value="Genomic_DNA"/>
</dbReference>
<comment type="caution">
    <text evidence="1">The sequence shown here is derived from an EMBL/GenBank/DDBJ whole genome shotgun (WGS) entry which is preliminary data.</text>
</comment>
<dbReference type="Proteomes" id="UP000320184">
    <property type="component" value="Unassembled WGS sequence"/>
</dbReference>
<evidence type="ECO:0000313" key="2">
    <source>
        <dbReference type="Proteomes" id="UP000320184"/>
    </source>
</evidence>
<name>A0A538S7I2_UNCEI</name>
<gene>
    <name evidence="1" type="ORF">E6K73_13900</name>
</gene>
<accession>A0A538S7I2</accession>
<reference evidence="1 2" key="1">
    <citation type="journal article" date="2019" name="Nat. Microbiol.">
        <title>Mediterranean grassland soil C-N compound turnover is dependent on rainfall and depth, and is mediated by genomically divergent microorganisms.</title>
        <authorList>
            <person name="Diamond S."/>
            <person name="Andeer P.F."/>
            <person name="Li Z."/>
            <person name="Crits-Christoph A."/>
            <person name="Burstein D."/>
            <person name="Anantharaman K."/>
            <person name="Lane K.R."/>
            <person name="Thomas B.C."/>
            <person name="Pan C."/>
            <person name="Northen T.R."/>
            <person name="Banfield J.F."/>
        </authorList>
    </citation>
    <scope>NUCLEOTIDE SEQUENCE [LARGE SCALE GENOMIC DNA]</scope>
    <source>
        <strain evidence="1">WS_3</strain>
    </source>
</reference>
<proteinExistence type="predicted"/>
<protein>
    <submittedName>
        <fullName evidence="1">Uncharacterized protein</fullName>
    </submittedName>
</protein>
<dbReference type="AlphaFoldDB" id="A0A538S7I2"/>
<organism evidence="1 2">
    <name type="scientific">Eiseniibacteriota bacterium</name>
    <dbReference type="NCBI Taxonomy" id="2212470"/>
    <lineage>
        <taxon>Bacteria</taxon>
        <taxon>Candidatus Eiseniibacteriota</taxon>
    </lineage>
</organism>
<sequence length="120" mass="13090">MAILAMLLTGALFLGPIFWRIWLDRQDAEADAIGADVRAAVNRRLQGESLLAVRVTPRSLWRPGRIVLSVPSGYEWLVEAAWPAVTGGAPPGYEVVFGARDARTTRSPHGAEARDLRRAA</sequence>
<evidence type="ECO:0000313" key="1">
    <source>
        <dbReference type="EMBL" id="TMQ47286.1"/>
    </source>
</evidence>